<gene>
    <name evidence="2" type="ORF">POVCU1_023700</name>
    <name evidence="1" type="ORF">POVCU2_0025970</name>
</gene>
<evidence type="ECO:0000313" key="3">
    <source>
        <dbReference type="Proteomes" id="UP000078546"/>
    </source>
</evidence>
<reference evidence="1" key="1">
    <citation type="submission" date="2016-05" db="EMBL/GenBank/DDBJ databases">
        <authorList>
            <person name="Lavstsen T."/>
            <person name="Jespersen J.S."/>
        </authorList>
    </citation>
    <scope>NUCLEOTIDE SEQUENCE [LARGE SCALE GENOMIC DNA]</scope>
</reference>
<dbReference type="EMBL" id="FLQU01000356">
    <property type="protein sequence ID" value="SBS84410.1"/>
    <property type="molecule type" value="Genomic_DNA"/>
</dbReference>
<dbReference type="Proteomes" id="UP000078546">
    <property type="component" value="Unassembled WGS sequence"/>
</dbReference>
<evidence type="ECO:0000313" key="2">
    <source>
        <dbReference type="EMBL" id="SBS92624.1"/>
    </source>
</evidence>
<evidence type="ECO:0000313" key="1">
    <source>
        <dbReference type="EMBL" id="SBS84410.1"/>
    </source>
</evidence>
<reference evidence="3 4" key="2">
    <citation type="submission" date="2016-05" db="EMBL/GenBank/DDBJ databases">
        <authorList>
            <person name="Naeem Raeece"/>
        </authorList>
    </citation>
    <scope>NUCLEOTIDE SEQUENCE [LARGE SCALE GENOMIC DNA]</scope>
</reference>
<name>A0A1A8VXH7_PLAOA</name>
<organism evidence="1 4">
    <name type="scientific">Plasmodium ovale curtisi</name>
    <dbReference type="NCBI Taxonomy" id="864141"/>
    <lineage>
        <taxon>Eukaryota</taxon>
        <taxon>Sar</taxon>
        <taxon>Alveolata</taxon>
        <taxon>Apicomplexa</taxon>
        <taxon>Aconoidasida</taxon>
        <taxon>Haemosporida</taxon>
        <taxon>Plasmodiidae</taxon>
        <taxon>Plasmodium</taxon>
        <taxon>Plasmodium (Plasmodium)</taxon>
    </lineage>
</organism>
<accession>A0A1A8VXH7</accession>
<sequence>MCREKGWWEKGSSAKKQMRDAAQTESHINQEKIFCRYFANYERDSSVSTWLICKKGHGKDRGAENTVRQENGNAKFGLKKKKFTCFASVMNMGEKTGSDNPVKSTKWGYNNSVKRDNAFALCSFEKKKKIKIKMHRFRRKVIMGKEAHLCIPR</sequence>
<dbReference type="Proteomes" id="UP000078560">
    <property type="component" value="Unassembled WGS sequence"/>
</dbReference>
<dbReference type="EMBL" id="FLQV01000444">
    <property type="protein sequence ID" value="SBS92624.1"/>
    <property type="molecule type" value="Genomic_DNA"/>
</dbReference>
<proteinExistence type="predicted"/>
<dbReference type="AlphaFoldDB" id="A0A1A8VXH7"/>
<protein>
    <submittedName>
        <fullName evidence="1">Uncharacterized protein</fullName>
    </submittedName>
</protein>
<evidence type="ECO:0000313" key="4">
    <source>
        <dbReference type="Proteomes" id="UP000078560"/>
    </source>
</evidence>